<dbReference type="PRINTS" id="PR00344">
    <property type="entry name" value="BCTRLSENSOR"/>
</dbReference>
<keyword evidence="5 15" id="KW-0808">Transferase</keyword>
<keyword evidence="6" id="KW-0812">Transmembrane</keyword>
<dbReference type="InterPro" id="IPR004358">
    <property type="entry name" value="Sig_transdc_His_kin-like_C"/>
</dbReference>
<evidence type="ECO:0000256" key="3">
    <source>
        <dbReference type="ARBA" id="ARBA00012438"/>
    </source>
</evidence>
<organism evidence="15 16">
    <name type="scientific">Cupriavidus respiraculi</name>
    <dbReference type="NCBI Taxonomy" id="195930"/>
    <lineage>
        <taxon>Bacteria</taxon>
        <taxon>Pseudomonadati</taxon>
        <taxon>Pseudomonadota</taxon>
        <taxon>Betaproteobacteria</taxon>
        <taxon>Burkholderiales</taxon>
        <taxon>Burkholderiaceae</taxon>
        <taxon>Cupriavidus</taxon>
    </lineage>
</organism>
<dbReference type="Gene3D" id="1.10.287.130">
    <property type="match status" value="1"/>
</dbReference>
<evidence type="ECO:0000259" key="14">
    <source>
        <dbReference type="PROSITE" id="PS50885"/>
    </source>
</evidence>
<evidence type="ECO:0000313" key="16">
    <source>
        <dbReference type="Proteomes" id="UP000721236"/>
    </source>
</evidence>
<dbReference type="InterPro" id="IPR050428">
    <property type="entry name" value="TCS_sensor_his_kinase"/>
</dbReference>
<evidence type="ECO:0000259" key="13">
    <source>
        <dbReference type="PROSITE" id="PS50109"/>
    </source>
</evidence>
<comment type="subcellular location">
    <subcellularLocation>
        <location evidence="2">Membrane</location>
        <topology evidence="2">Multi-pass membrane protein</topology>
    </subcellularLocation>
</comment>
<dbReference type="InterPro" id="IPR003594">
    <property type="entry name" value="HATPase_dom"/>
</dbReference>
<dbReference type="GO" id="GO:0016740">
    <property type="term" value="F:transferase activity"/>
    <property type="evidence" value="ECO:0007669"/>
    <property type="project" value="UniProtKB-KW"/>
</dbReference>
<keyword evidence="11" id="KW-0902">Two-component regulatory system</keyword>
<evidence type="ECO:0000256" key="11">
    <source>
        <dbReference type="ARBA" id="ARBA00023012"/>
    </source>
</evidence>
<keyword evidence="16" id="KW-1185">Reference proteome</keyword>
<dbReference type="SUPFAM" id="SSF47384">
    <property type="entry name" value="Homodimeric domain of signal transducing histidine kinase"/>
    <property type="match status" value="1"/>
</dbReference>
<evidence type="ECO:0000256" key="5">
    <source>
        <dbReference type="ARBA" id="ARBA00022679"/>
    </source>
</evidence>
<dbReference type="PROSITE" id="PS50885">
    <property type="entry name" value="HAMP"/>
    <property type="match status" value="1"/>
</dbReference>
<dbReference type="Proteomes" id="UP000721236">
    <property type="component" value="Unassembled WGS sequence"/>
</dbReference>
<dbReference type="Pfam" id="PF00512">
    <property type="entry name" value="HisKA"/>
    <property type="match status" value="1"/>
</dbReference>
<evidence type="ECO:0000313" key="15">
    <source>
        <dbReference type="EMBL" id="CAG9166049.1"/>
    </source>
</evidence>
<dbReference type="EMBL" id="CAJZAH010000001">
    <property type="protein sequence ID" value="CAG9166049.1"/>
    <property type="molecule type" value="Genomic_DNA"/>
</dbReference>
<evidence type="ECO:0000256" key="4">
    <source>
        <dbReference type="ARBA" id="ARBA00022553"/>
    </source>
</evidence>
<dbReference type="InterPro" id="IPR036890">
    <property type="entry name" value="HATPase_C_sf"/>
</dbReference>
<dbReference type="Gene3D" id="3.30.565.10">
    <property type="entry name" value="Histidine kinase-like ATPase, C-terminal domain"/>
    <property type="match status" value="1"/>
</dbReference>
<reference evidence="15 16" key="1">
    <citation type="submission" date="2021-08" db="EMBL/GenBank/DDBJ databases">
        <authorList>
            <person name="Peeters C."/>
        </authorList>
    </citation>
    <scope>NUCLEOTIDE SEQUENCE [LARGE SCALE GENOMIC DNA]</scope>
    <source>
        <strain evidence="15 16">LMG 21510</strain>
    </source>
</reference>
<evidence type="ECO:0000256" key="9">
    <source>
        <dbReference type="ARBA" id="ARBA00022840"/>
    </source>
</evidence>
<keyword evidence="4" id="KW-0597">Phosphoprotein</keyword>
<keyword evidence="10" id="KW-1133">Transmembrane helix</keyword>
<dbReference type="PROSITE" id="PS50109">
    <property type="entry name" value="HIS_KIN"/>
    <property type="match status" value="1"/>
</dbReference>
<keyword evidence="7" id="KW-0547">Nucleotide-binding</keyword>
<dbReference type="SUPFAM" id="SSF55874">
    <property type="entry name" value="ATPase domain of HSP90 chaperone/DNA topoisomerase II/histidine kinase"/>
    <property type="match status" value="1"/>
</dbReference>
<evidence type="ECO:0000256" key="10">
    <source>
        <dbReference type="ARBA" id="ARBA00022989"/>
    </source>
</evidence>
<dbReference type="SMART" id="SM00388">
    <property type="entry name" value="HisKA"/>
    <property type="match status" value="1"/>
</dbReference>
<keyword evidence="12" id="KW-0472">Membrane</keyword>
<proteinExistence type="predicted"/>
<gene>
    <name evidence="15" type="primary">sasA_1</name>
    <name evidence="15" type="ORF">LMG21510_00274</name>
</gene>
<evidence type="ECO:0000256" key="12">
    <source>
        <dbReference type="ARBA" id="ARBA00023136"/>
    </source>
</evidence>
<comment type="caution">
    <text evidence="15">The sequence shown here is derived from an EMBL/GenBank/DDBJ whole genome shotgun (WGS) entry which is preliminary data.</text>
</comment>
<dbReference type="InterPro" id="IPR003661">
    <property type="entry name" value="HisK_dim/P_dom"/>
</dbReference>
<dbReference type="InterPro" id="IPR005467">
    <property type="entry name" value="His_kinase_dom"/>
</dbReference>
<name>A0ABM8WFF0_9BURK</name>
<dbReference type="CDD" id="cd00082">
    <property type="entry name" value="HisKA"/>
    <property type="match status" value="1"/>
</dbReference>
<evidence type="ECO:0000256" key="6">
    <source>
        <dbReference type="ARBA" id="ARBA00022692"/>
    </source>
</evidence>
<keyword evidence="8" id="KW-0418">Kinase</keyword>
<dbReference type="InterPro" id="IPR003660">
    <property type="entry name" value="HAMP_dom"/>
</dbReference>
<protein>
    <recommendedName>
        <fullName evidence="3">histidine kinase</fullName>
        <ecNumber evidence="3">2.7.13.3</ecNumber>
    </recommendedName>
</protein>
<accession>A0ABM8WFF0</accession>
<dbReference type="RefSeq" id="WP_224039182.1">
    <property type="nucleotide sequence ID" value="NZ_CAJZAH010000001.1"/>
</dbReference>
<feature type="domain" description="Histidine kinase" evidence="13">
    <location>
        <begin position="238"/>
        <end position="446"/>
    </location>
</feature>
<keyword evidence="9" id="KW-0067">ATP-binding</keyword>
<dbReference type="PANTHER" id="PTHR45436">
    <property type="entry name" value="SENSOR HISTIDINE KINASE YKOH"/>
    <property type="match status" value="1"/>
</dbReference>
<comment type="catalytic activity">
    <reaction evidence="1">
        <text>ATP + protein L-histidine = ADP + protein N-phospho-L-histidine.</text>
        <dbReference type="EC" id="2.7.13.3"/>
    </reaction>
</comment>
<feature type="domain" description="HAMP" evidence="14">
    <location>
        <begin position="178"/>
        <end position="230"/>
    </location>
</feature>
<sequence>MKTMRKQVAMALLLTMLMSWATAFAIRYNEIRRAETGLLDTMMRDSARQALLSVPTSLLHSRISPDDEHFELPDADAPRFEKIFQFWSLQDRRLLLSSPGTLDEPLVGDFSEGFHDIRLDGKTWRVYALSDRDGRIQVQFAKSHQQLNDDAVARMRTGLEFQTILFVILTGVTWWVIRRAFRPVEQARESILSRSDMDLTPLPRAGMPGELQPFISAINHLLRRLAASLERERQFLADAAHELRTPLSAMSTYAEVAATGGSPPVRQQAVEKLRDVAARTARLVEQLLDHARVQRLDERQAQPVELGPLVEMIVRDSEALAARKRQRISLNVQPASVSGEVDALGVLLRNLLDNALRYTAAGGRIAVACGTLPDGKVRLSVKDNGPGIAPAERERVFDRFYRIPGTPENGSGIGLALVAHIAASHGARLDWGPGLDGAGVGVTVTF</sequence>
<dbReference type="EC" id="2.7.13.3" evidence="3"/>
<dbReference type="SMART" id="SM00387">
    <property type="entry name" value="HATPase_c"/>
    <property type="match status" value="1"/>
</dbReference>
<dbReference type="PANTHER" id="PTHR45436:SF14">
    <property type="entry name" value="SENSOR PROTEIN QSEC"/>
    <property type="match status" value="1"/>
</dbReference>
<evidence type="ECO:0000256" key="2">
    <source>
        <dbReference type="ARBA" id="ARBA00004141"/>
    </source>
</evidence>
<evidence type="ECO:0000256" key="8">
    <source>
        <dbReference type="ARBA" id="ARBA00022777"/>
    </source>
</evidence>
<dbReference type="InterPro" id="IPR036097">
    <property type="entry name" value="HisK_dim/P_sf"/>
</dbReference>
<evidence type="ECO:0000256" key="1">
    <source>
        <dbReference type="ARBA" id="ARBA00000085"/>
    </source>
</evidence>
<dbReference type="Pfam" id="PF02518">
    <property type="entry name" value="HATPase_c"/>
    <property type="match status" value="1"/>
</dbReference>
<evidence type="ECO:0000256" key="7">
    <source>
        <dbReference type="ARBA" id="ARBA00022741"/>
    </source>
</evidence>